<evidence type="ECO:0000313" key="6">
    <source>
        <dbReference type="EMBL" id="AEE13782.1"/>
    </source>
</evidence>
<keyword evidence="4" id="KW-0029">Amino-acid transport</keyword>
<dbReference type="InterPro" id="IPR000709">
    <property type="entry name" value="Leu_Ile_Val-bd"/>
</dbReference>
<dbReference type="HOGENOM" id="CLU_027128_6_0_9"/>
<dbReference type="PRINTS" id="PR00337">
    <property type="entry name" value="LEUILEVALBP"/>
</dbReference>
<dbReference type="RefSeq" id="WP_013755512.1">
    <property type="nucleotide sequence ID" value="NC_015499.1"/>
</dbReference>
<dbReference type="GO" id="GO:0006865">
    <property type="term" value="P:amino acid transport"/>
    <property type="evidence" value="ECO:0007669"/>
    <property type="project" value="UniProtKB-KW"/>
</dbReference>
<dbReference type="CDD" id="cd06342">
    <property type="entry name" value="PBP1_ABC_LIVBP-like"/>
    <property type="match status" value="1"/>
</dbReference>
<keyword evidence="3" id="KW-0732">Signal</keyword>
<protein>
    <submittedName>
        <fullName evidence="6">Extracellular ligand-binding receptor</fullName>
    </submittedName>
</protein>
<keyword evidence="7" id="KW-1185">Reference proteome</keyword>
<evidence type="ECO:0000313" key="7">
    <source>
        <dbReference type="Proteomes" id="UP000011765"/>
    </source>
</evidence>
<name>M1E480_9BACT</name>
<dbReference type="Pfam" id="PF13458">
    <property type="entry name" value="Peripla_BP_6"/>
    <property type="match status" value="1"/>
</dbReference>
<dbReference type="Proteomes" id="UP000011765">
    <property type="component" value="Chromosome"/>
</dbReference>
<comment type="similarity">
    <text evidence="1">Belongs to the leucine-binding protein family.</text>
</comment>
<proteinExistence type="inferred from homology"/>
<gene>
    <name evidence="6" type="ORF">Thena_0132</name>
</gene>
<evidence type="ECO:0000256" key="4">
    <source>
        <dbReference type="ARBA" id="ARBA00022970"/>
    </source>
</evidence>
<dbReference type="PANTHER" id="PTHR47151">
    <property type="entry name" value="LEU/ILE/VAL-BINDING ABC TRANSPORTER SUBUNIT"/>
    <property type="match status" value="1"/>
</dbReference>
<accession>M1E480</accession>
<dbReference type="PROSITE" id="PS51257">
    <property type="entry name" value="PROKAR_LIPOPROTEIN"/>
    <property type="match status" value="1"/>
</dbReference>
<keyword evidence="6" id="KW-0675">Receptor</keyword>
<dbReference type="InterPro" id="IPR028082">
    <property type="entry name" value="Peripla_BP_I"/>
</dbReference>
<dbReference type="InterPro" id="IPR028081">
    <property type="entry name" value="Leu-bd"/>
</dbReference>
<evidence type="ECO:0000256" key="1">
    <source>
        <dbReference type="ARBA" id="ARBA00010062"/>
    </source>
</evidence>
<dbReference type="STRING" id="747365.Thena_0132"/>
<dbReference type="EMBL" id="CP002690">
    <property type="protein sequence ID" value="AEE13782.1"/>
    <property type="molecule type" value="Genomic_DNA"/>
</dbReference>
<dbReference type="PANTHER" id="PTHR47151:SF2">
    <property type="entry name" value="AMINO ACID BINDING PROTEIN"/>
    <property type="match status" value="1"/>
</dbReference>
<dbReference type="SUPFAM" id="SSF53822">
    <property type="entry name" value="Periplasmic binding protein-like I"/>
    <property type="match status" value="1"/>
</dbReference>
<evidence type="ECO:0000256" key="3">
    <source>
        <dbReference type="ARBA" id="ARBA00022729"/>
    </source>
</evidence>
<sequence>MNNRRIILIFSLLFIFALSLFISGCVQIGITSPALKIAIVVPLSGEFSQIGEEERNGALLAIEDANAAGGALSRKFELVQMDDKGDPVESAIIAQKISADSSILGVVGGANAGDTILPAEIYAKNNVVMVTPSTTAAELTAKGYYSVFRICASDTLEGPYAANFIINNLKLKRVAIIEDSSAYARELTNSFKSEFLKLGGAILTEEKIVQGDKDFKVPLEKIKVLNPEVIYFAGMYPECAQIVKEAKEMGIKSIFFGANGIRDIEFVKIAGIASEGTMATSVGFPLDKFLKGTNFIQRYKETFKKDPTDYSVFSYDATLSIIDAIKLAGKPDRSILANAMHNLKYDGILGSTSFDKEGNTTNNLVNVYVVKNGNWISFN</sequence>
<feature type="domain" description="Leucine-binding protein" evidence="5">
    <location>
        <begin position="35"/>
        <end position="373"/>
    </location>
</feature>
<organism evidence="6 7">
    <name type="scientific">Thermodesulfobium narugense DSM 14796</name>
    <dbReference type="NCBI Taxonomy" id="747365"/>
    <lineage>
        <taxon>Bacteria</taxon>
        <taxon>Pseudomonadati</taxon>
        <taxon>Thermodesulfobiota</taxon>
        <taxon>Thermodesulfobiia</taxon>
        <taxon>Thermodesulfobiales</taxon>
        <taxon>Thermodesulfobiaceae</taxon>
        <taxon>Thermodesulfobium</taxon>
    </lineage>
</organism>
<dbReference type="AlphaFoldDB" id="M1E480"/>
<dbReference type="Gene3D" id="3.40.50.2300">
    <property type="match status" value="2"/>
</dbReference>
<dbReference type="KEGG" id="tnr:Thena_0132"/>
<reference evidence="6 7" key="1">
    <citation type="submission" date="2011-04" db="EMBL/GenBank/DDBJ databases">
        <title>The complete genome of Thermodesulfobium narugense DSM 14796.</title>
        <authorList>
            <consortium name="US DOE Joint Genome Institute (JGI-PGF)"/>
            <person name="Lucas S."/>
            <person name="Han J."/>
            <person name="Lapidus A."/>
            <person name="Bruce D."/>
            <person name="Goodwin L."/>
            <person name="Pitluck S."/>
            <person name="Peters L."/>
            <person name="Kyrpides N."/>
            <person name="Mavromatis K."/>
            <person name="Pagani I."/>
            <person name="Ivanova N."/>
            <person name="Ovchinnikova G."/>
            <person name="Zhang X."/>
            <person name="Saunders L."/>
            <person name="Detter J.C."/>
            <person name="Tapia R."/>
            <person name="Han C."/>
            <person name="Land M."/>
            <person name="Hauser L."/>
            <person name="Markowitz V."/>
            <person name="Cheng J.-F."/>
            <person name="Hugenholtz P."/>
            <person name="Woyke T."/>
            <person name="Wu D."/>
            <person name="Spring S."/>
            <person name="Schroeder M."/>
            <person name="Brambilla E."/>
            <person name="Klenk H.-P."/>
            <person name="Eisen J.A."/>
        </authorList>
    </citation>
    <scope>NUCLEOTIDE SEQUENCE [LARGE SCALE GENOMIC DNA]</scope>
    <source>
        <strain evidence="6 7">DSM 14796</strain>
    </source>
</reference>
<evidence type="ECO:0000256" key="2">
    <source>
        <dbReference type="ARBA" id="ARBA00022448"/>
    </source>
</evidence>
<evidence type="ECO:0000259" key="5">
    <source>
        <dbReference type="Pfam" id="PF13458"/>
    </source>
</evidence>
<keyword evidence="2" id="KW-0813">Transport</keyword>
<dbReference type="eggNOG" id="COG0683">
    <property type="taxonomic scope" value="Bacteria"/>
</dbReference>